<dbReference type="Gene3D" id="3.10.180.10">
    <property type="entry name" value="2,3-Dihydroxybiphenyl 1,2-Dioxygenase, domain 1"/>
    <property type="match status" value="1"/>
</dbReference>
<dbReference type="InterPro" id="IPR029068">
    <property type="entry name" value="Glyas_Bleomycin-R_OHBP_Dase"/>
</dbReference>
<gene>
    <name evidence="2" type="ORF">GCM10009655_12900</name>
</gene>
<comment type="caution">
    <text evidence="2">The sequence shown here is derived from an EMBL/GenBank/DDBJ whole genome shotgun (WGS) entry which is preliminary data.</text>
</comment>
<protein>
    <recommendedName>
        <fullName evidence="4">VOC domain-containing protein</fullName>
    </recommendedName>
</protein>
<evidence type="ECO:0000313" key="3">
    <source>
        <dbReference type="Proteomes" id="UP001500943"/>
    </source>
</evidence>
<dbReference type="SUPFAM" id="SSF54593">
    <property type="entry name" value="Glyoxalase/Bleomycin resistance protein/Dihydroxybiphenyl dioxygenase"/>
    <property type="match status" value="1"/>
</dbReference>
<keyword evidence="3" id="KW-1185">Reference proteome</keyword>
<proteinExistence type="predicted"/>
<sequence length="82" mass="8513">MNLGAFSISLTVKDLAASTAFYEKLGFAAFGGDPTQGGRFSRTGTVPSRVTIVSGADDSTEGPASIVLEDPDGNPILIDQHR</sequence>
<evidence type="ECO:0008006" key="4">
    <source>
        <dbReference type="Google" id="ProtNLM"/>
    </source>
</evidence>
<organism evidence="2 3">
    <name type="scientific">Rhodoglobus aureus</name>
    <dbReference type="NCBI Taxonomy" id="191497"/>
    <lineage>
        <taxon>Bacteria</taxon>
        <taxon>Bacillati</taxon>
        <taxon>Actinomycetota</taxon>
        <taxon>Actinomycetes</taxon>
        <taxon>Micrococcales</taxon>
        <taxon>Microbacteriaceae</taxon>
        <taxon>Rhodoglobus</taxon>
    </lineage>
</organism>
<evidence type="ECO:0000313" key="2">
    <source>
        <dbReference type="EMBL" id="GAA1215074.1"/>
    </source>
</evidence>
<accession>A0ABP4G7K9</accession>
<dbReference type="Proteomes" id="UP001500943">
    <property type="component" value="Unassembled WGS sequence"/>
</dbReference>
<dbReference type="RefSeq" id="WP_343924263.1">
    <property type="nucleotide sequence ID" value="NZ_BAAAKW010000026.1"/>
</dbReference>
<feature type="region of interest" description="Disordered" evidence="1">
    <location>
        <begin position="53"/>
        <end position="82"/>
    </location>
</feature>
<name>A0ABP4G7K9_9MICO</name>
<reference evidence="3" key="1">
    <citation type="journal article" date="2019" name="Int. J. Syst. Evol. Microbiol.">
        <title>The Global Catalogue of Microorganisms (GCM) 10K type strain sequencing project: providing services to taxonomists for standard genome sequencing and annotation.</title>
        <authorList>
            <consortium name="The Broad Institute Genomics Platform"/>
            <consortium name="The Broad Institute Genome Sequencing Center for Infectious Disease"/>
            <person name="Wu L."/>
            <person name="Ma J."/>
        </authorList>
    </citation>
    <scope>NUCLEOTIDE SEQUENCE [LARGE SCALE GENOMIC DNA]</scope>
    <source>
        <strain evidence="3">JCM 12762</strain>
    </source>
</reference>
<dbReference type="EMBL" id="BAAAKW010000026">
    <property type="protein sequence ID" value="GAA1215074.1"/>
    <property type="molecule type" value="Genomic_DNA"/>
</dbReference>
<evidence type="ECO:0000256" key="1">
    <source>
        <dbReference type="SAM" id="MobiDB-lite"/>
    </source>
</evidence>